<dbReference type="GO" id="GO:0004222">
    <property type="term" value="F:metalloendopeptidase activity"/>
    <property type="evidence" value="ECO:0007669"/>
    <property type="project" value="InterPro"/>
</dbReference>
<dbReference type="Pfam" id="PF23368">
    <property type="entry name" value="DUF7092"/>
    <property type="match status" value="1"/>
</dbReference>
<dbReference type="GO" id="GO:0051603">
    <property type="term" value="P:proteolysis involved in protein catabolic process"/>
    <property type="evidence" value="ECO:0007669"/>
    <property type="project" value="TreeGrafter"/>
</dbReference>
<dbReference type="GO" id="GO:0046872">
    <property type="term" value="F:metal ion binding"/>
    <property type="evidence" value="ECO:0007669"/>
    <property type="project" value="UniProtKB-KW"/>
</dbReference>
<evidence type="ECO:0000259" key="9">
    <source>
        <dbReference type="Pfam" id="PF23368"/>
    </source>
</evidence>
<keyword evidence="4 6" id="KW-0862">Zinc</keyword>
<dbReference type="PANTHER" id="PTHR22726">
    <property type="entry name" value="METALLOENDOPEPTIDASE OMA1"/>
    <property type="match status" value="1"/>
</dbReference>
<dbReference type="GO" id="GO:0016020">
    <property type="term" value="C:membrane"/>
    <property type="evidence" value="ECO:0007669"/>
    <property type="project" value="TreeGrafter"/>
</dbReference>
<gene>
    <name evidence="10" type="ORF">D8I35_17975</name>
</gene>
<keyword evidence="7" id="KW-1133">Transmembrane helix</keyword>
<keyword evidence="7" id="KW-0472">Membrane</keyword>
<dbReference type="InterPro" id="IPR051156">
    <property type="entry name" value="Mito/Outer_Membr_Metalloprot"/>
</dbReference>
<dbReference type="EMBL" id="RDQO01000007">
    <property type="protein sequence ID" value="RMX03055.1"/>
    <property type="molecule type" value="Genomic_DNA"/>
</dbReference>
<evidence type="ECO:0000259" key="8">
    <source>
        <dbReference type="Pfam" id="PF01435"/>
    </source>
</evidence>
<feature type="domain" description="Peptidase M48" evidence="8">
    <location>
        <begin position="203"/>
        <end position="364"/>
    </location>
</feature>
<accession>A0A3M6QJA3</accession>
<keyword evidence="2" id="KW-0479">Metal-binding</keyword>
<comment type="similarity">
    <text evidence="6">Belongs to the peptidase M48 family.</text>
</comment>
<keyword evidence="5 6" id="KW-0482">Metalloprotease</keyword>
<dbReference type="AlphaFoldDB" id="A0A3M6QJA3"/>
<keyword evidence="11" id="KW-1185">Reference proteome</keyword>
<dbReference type="Pfam" id="PF01435">
    <property type="entry name" value="Peptidase_M48"/>
    <property type="match status" value="1"/>
</dbReference>
<evidence type="ECO:0000313" key="10">
    <source>
        <dbReference type="EMBL" id="RMX03055.1"/>
    </source>
</evidence>
<keyword evidence="7" id="KW-0812">Transmembrane</keyword>
<evidence type="ECO:0000256" key="1">
    <source>
        <dbReference type="ARBA" id="ARBA00022670"/>
    </source>
</evidence>
<evidence type="ECO:0000256" key="7">
    <source>
        <dbReference type="SAM" id="Phobius"/>
    </source>
</evidence>
<name>A0A3M6QJA3_9BURK</name>
<evidence type="ECO:0000256" key="6">
    <source>
        <dbReference type="RuleBase" id="RU003983"/>
    </source>
</evidence>
<proteinExistence type="inferred from homology"/>
<comment type="caution">
    <text evidence="10">The sequence shown here is derived from an EMBL/GenBank/DDBJ whole genome shotgun (WGS) entry which is preliminary data.</text>
</comment>
<comment type="cofactor">
    <cofactor evidence="6">
        <name>Zn(2+)</name>
        <dbReference type="ChEBI" id="CHEBI:29105"/>
    </cofactor>
    <text evidence="6">Binds 1 zinc ion per subunit.</text>
</comment>
<dbReference type="Gene3D" id="3.30.2010.10">
    <property type="entry name" value="Metalloproteases ('zincins'), catalytic domain"/>
    <property type="match status" value="1"/>
</dbReference>
<evidence type="ECO:0000256" key="3">
    <source>
        <dbReference type="ARBA" id="ARBA00022801"/>
    </source>
</evidence>
<evidence type="ECO:0000256" key="5">
    <source>
        <dbReference type="ARBA" id="ARBA00023049"/>
    </source>
</evidence>
<evidence type="ECO:0000256" key="2">
    <source>
        <dbReference type="ARBA" id="ARBA00022723"/>
    </source>
</evidence>
<sequence>MVHAQQATTTPGRALRALWFDGLSSAGQPVLLMMEPHAAGPQLLVQALAPGAEGLRLAHAQVQWPQTYGKGDMQQRLTVDLGAHGSLEVQNACQWHAAYAQAGGRPRMAERLQTRWRVLLGFTALALLAVFVFLRYGTPAAATQLARLVPIGWETRLTDETLTRLDVHVLAPSRLEPSRQQQLRARFEALRQAVPPQLKRYGSYQPVWRMEFRRGLGANALAFPGGLMILTDEMVELAQHEGLGDEALMGVLAHEMGHVLHRHSSRQLIEQGVLGGMLSLAMGDVSGWVALAGTGLTSLAYGRRHEREADCFALALLRHQRLSPLPLARLLGRMTQVDAETAQSRSASALDWLSTHPDAGGRVAGFQRGESLQCDMATGRLR</sequence>
<dbReference type="RefSeq" id="WP_122231830.1">
    <property type="nucleotide sequence ID" value="NZ_RDQO01000007.1"/>
</dbReference>
<evidence type="ECO:0000313" key="11">
    <source>
        <dbReference type="Proteomes" id="UP000278006"/>
    </source>
</evidence>
<dbReference type="CDD" id="cd07332">
    <property type="entry name" value="M48C_Oma1_like"/>
    <property type="match status" value="1"/>
</dbReference>
<dbReference type="PANTHER" id="PTHR22726:SF1">
    <property type="entry name" value="METALLOENDOPEPTIDASE OMA1, MITOCHONDRIAL"/>
    <property type="match status" value="1"/>
</dbReference>
<dbReference type="InterPro" id="IPR001915">
    <property type="entry name" value="Peptidase_M48"/>
</dbReference>
<feature type="transmembrane region" description="Helical" evidence="7">
    <location>
        <begin position="116"/>
        <end position="137"/>
    </location>
</feature>
<dbReference type="Proteomes" id="UP000278006">
    <property type="component" value="Unassembled WGS sequence"/>
</dbReference>
<reference evidence="10 11" key="1">
    <citation type="submission" date="2018-10" db="EMBL/GenBank/DDBJ databases">
        <title>Draft genome of Cortibacter populi DSM10536.</title>
        <authorList>
            <person name="Bernier A.-M."/>
            <person name="Bernard K."/>
        </authorList>
    </citation>
    <scope>NUCLEOTIDE SEQUENCE [LARGE SCALE GENOMIC DNA]</scope>
    <source>
        <strain evidence="10 11">DSM 105136</strain>
    </source>
</reference>
<keyword evidence="1 6" id="KW-0645">Protease</keyword>
<dbReference type="InterPro" id="IPR055518">
    <property type="entry name" value="DUF7092"/>
</dbReference>
<keyword evidence="3 6" id="KW-0378">Hydrolase</keyword>
<protein>
    <submittedName>
        <fullName evidence="10">Peptidase M48</fullName>
    </submittedName>
</protein>
<dbReference type="OrthoDB" id="9810445at2"/>
<feature type="domain" description="DUF7092" evidence="9">
    <location>
        <begin position="15"/>
        <end position="101"/>
    </location>
</feature>
<evidence type="ECO:0000256" key="4">
    <source>
        <dbReference type="ARBA" id="ARBA00022833"/>
    </source>
</evidence>
<organism evidence="10 11">
    <name type="scientific">Corticibacter populi</name>
    <dbReference type="NCBI Taxonomy" id="1550736"/>
    <lineage>
        <taxon>Bacteria</taxon>
        <taxon>Pseudomonadati</taxon>
        <taxon>Pseudomonadota</taxon>
        <taxon>Betaproteobacteria</taxon>
        <taxon>Burkholderiales</taxon>
        <taxon>Comamonadaceae</taxon>
        <taxon>Corticibacter</taxon>
    </lineage>
</organism>